<dbReference type="SMART" id="SM00465">
    <property type="entry name" value="GIYc"/>
    <property type="match status" value="1"/>
</dbReference>
<dbReference type="PROSITE" id="PS50151">
    <property type="entry name" value="UVR"/>
    <property type="match status" value="1"/>
</dbReference>
<keyword evidence="2 7" id="KW-0227">DNA damage</keyword>
<dbReference type="PANTHER" id="PTHR30562">
    <property type="entry name" value="UVRC/OXIDOREDUCTASE"/>
    <property type="match status" value="1"/>
</dbReference>
<evidence type="ECO:0000259" key="9">
    <source>
        <dbReference type="PROSITE" id="PS50164"/>
    </source>
</evidence>
<evidence type="ECO:0000256" key="7">
    <source>
        <dbReference type="HAMAP-Rule" id="MF_00203"/>
    </source>
</evidence>
<dbReference type="SUPFAM" id="SSF47781">
    <property type="entry name" value="RuvA domain 2-like"/>
    <property type="match status" value="1"/>
</dbReference>
<comment type="similarity">
    <text evidence="7">Belongs to the UvrC family.</text>
</comment>
<dbReference type="Pfam" id="PF22920">
    <property type="entry name" value="UvrC_RNaseH"/>
    <property type="match status" value="1"/>
</dbReference>
<feature type="domain" description="GIY-YIG" evidence="9">
    <location>
        <begin position="10"/>
        <end position="89"/>
    </location>
</feature>
<dbReference type="InterPro" id="IPR001943">
    <property type="entry name" value="UVR_dom"/>
</dbReference>
<evidence type="ECO:0000256" key="5">
    <source>
        <dbReference type="ARBA" id="ARBA00023204"/>
    </source>
</evidence>
<evidence type="ECO:0000256" key="1">
    <source>
        <dbReference type="ARBA" id="ARBA00022490"/>
    </source>
</evidence>
<accession>A0A238Z6W1</accession>
<dbReference type="PANTHER" id="PTHR30562:SF1">
    <property type="entry name" value="UVRABC SYSTEM PROTEIN C"/>
    <property type="match status" value="1"/>
</dbReference>
<keyword evidence="6 7" id="KW-0742">SOS response</keyword>
<dbReference type="Proteomes" id="UP000198324">
    <property type="component" value="Unassembled WGS sequence"/>
</dbReference>
<dbReference type="Pfam" id="PF01541">
    <property type="entry name" value="GIY-YIG"/>
    <property type="match status" value="1"/>
</dbReference>
<dbReference type="AlphaFoldDB" id="A0A238Z6W1"/>
<proteinExistence type="inferred from homology"/>
<feature type="domain" description="UVR" evidence="8">
    <location>
        <begin position="199"/>
        <end position="234"/>
    </location>
</feature>
<dbReference type="Pfam" id="PF14520">
    <property type="entry name" value="HHH_5"/>
    <property type="match status" value="1"/>
</dbReference>
<evidence type="ECO:0000256" key="4">
    <source>
        <dbReference type="ARBA" id="ARBA00022881"/>
    </source>
</evidence>
<dbReference type="GO" id="GO:0009432">
    <property type="term" value="P:SOS response"/>
    <property type="evidence" value="ECO:0007669"/>
    <property type="project" value="UniProtKB-UniRule"/>
</dbReference>
<dbReference type="HAMAP" id="MF_00203">
    <property type="entry name" value="UvrC"/>
    <property type="match status" value="1"/>
</dbReference>
<name>A0A238Z6W1_9BACT</name>
<evidence type="ECO:0000259" key="10">
    <source>
        <dbReference type="PROSITE" id="PS50165"/>
    </source>
</evidence>
<dbReference type="Gene3D" id="4.10.860.10">
    <property type="entry name" value="UVR domain"/>
    <property type="match status" value="1"/>
</dbReference>
<dbReference type="Gene3D" id="1.10.150.20">
    <property type="entry name" value="5' to 3' exonuclease, C-terminal subdomain"/>
    <property type="match status" value="1"/>
</dbReference>
<evidence type="ECO:0000256" key="3">
    <source>
        <dbReference type="ARBA" id="ARBA00022769"/>
    </source>
</evidence>
<dbReference type="FunFam" id="3.40.1440.10:FF:000001">
    <property type="entry name" value="UvrABC system protein C"/>
    <property type="match status" value="1"/>
</dbReference>
<keyword evidence="4 7" id="KW-0267">Excision nuclease</keyword>
<feature type="domain" description="UvrC family homology region profile" evidence="10">
    <location>
        <begin position="263"/>
        <end position="462"/>
    </location>
</feature>
<protein>
    <recommendedName>
        <fullName evidence="7">UvrABC system protein C</fullName>
        <shortName evidence="7">Protein UvrC</shortName>
    </recommendedName>
    <alternativeName>
        <fullName evidence="7">Excinuclease ABC subunit C</fullName>
    </alternativeName>
</protein>
<dbReference type="InterPro" id="IPR010994">
    <property type="entry name" value="RuvA_2-like"/>
</dbReference>
<dbReference type="NCBIfam" id="TIGR00194">
    <property type="entry name" value="uvrC"/>
    <property type="match status" value="1"/>
</dbReference>
<dbReference type="InterPro" id="IPR001162">
    <property type="entry name" value="UvrC_RNase_H_dom"/>
</dbReference>
<evidence type="ECO:0000259" key="8">
    <source>
        <dbReference type="PROSITE" id="PS50151"/>
    </source>
</evidence>
<comment type="subunit">
    <text evidence="7">Interacts with UvrB in an incision complex.</text>
</comment>
<dbReference type="GO" id="GO:0003677">
    <property type="term" value="F:DNA binding"/>
    <property type="evidence" value="ECO:0007669"/>
    <property type="project" value="UniProtKB-UniRule"/>
</dbReference>
<dbReference type="InterPro" id="IPR047296">
    <property type="entry name" value="GIY-YIG_UvrC_Cho"/>
</dbReference>
<dbReference type="Gene3D" id="3.30.420.340">
    <property type="entry name" value="UvrC, RNAse H endonuclease domain"/>
    <property type="match status" value="1"/>
</dbReference>
<evidence type="ECO:0000256" key="2">
    <source>
        <dbReference type="ARBA" id="ARBA00022763"/>
    </source>
</evidence>
<dbReference type="PROSITE" id="PS50164">
    <property type="entry name" value="GIY_YIG"/>
    <property type="match status" value="1"/>
</dbReference>
<dbReference type="InterPro" id="IPR000305">
    <property type="entry name" value="GIY-YIG_endonuc"/>
</dbReference>
<keyword evidence="1 7" id="KW-0963">Cytoplasm</keyword>
<dbReference type="RefSeq" id="WP_268806901.1">
    <property type="nucleotide sequence ID" value="NZ_FZOC01000002.1"/>
</dbReference>
<evidence type="ECO:0000256" key="6">
    <source>
        <dbReference type="ARBA" id="ARBA00023236"/>
    </source>
</evidence>
<dbReference type="InterPro" id="IPR035901">
    <property type="entry name" value="GIY-YIG_endonuc_sf"/>
</dbReference>
<dbReference type="CDD" id="cd10434">
    <property type="entry name" value="GIY-YIG_UvrC_Cho"/>
    <property type="match status" value="1"/>
</dbReference>
<dbReference type="Pfam" id="PF02151">
    <property type="entry name" value="UVR"/>
    <property type="match status" value="1"/>
</dbReference>
<dbReference type="InterPro" id="IPR036876">
    <property type="entry name" value="UVR_dom_sf"/>
</dbReference>
<dbReference type="PROSITE" id="PS50165">
    <property type="entry name" value="UVRC"/>
    <property type="match status" value="1"/>
</dbReference>
<comment type="function">
    <text evidence="7">The UvrABC repair system catalyzes the recognition and processing of DNA lesions. UvrC both incises the 5' and 3' sides of the lesion. The N-terminal half is responsible for the 3' incision and the C-terminal half is responsible for the 5' incision.</text>
</comment>
<evidence type="ECO:0000313" key="11">
    <source>
        <dbReference type="EMBL" id="SNR78641.1"/>
    </source>
</evidence>
<dbReference type="SUPFAM" id="SSF82771">
    <property type="entry name" value="GIY-YIG endonuclease"/>
    <property type="match status" value="1"/>
</dbReference>
<evidence type="ECO:0000313" key="12">
    <source>
        <dbReference type="Proteomes" id="UP000198324"/>
    </source>
</evidence>
<keyword evidence="12" id="KW-1185">Reference proteome</keyword>
<gene>
    <name evidence="7" type="primary">uvrC</name>
    <name evidence="11" type="ORF">SAMN04488503_1271</name>
</gene>
<keyword evidence="3 7" id="KW-0228">DNA excision</keyword>
<dbReference type="EMBL" id="FZOC01000002">
    <property type="protein sequence ID" value="SNR78641.1"/>
    <property type="molecule type" value="Genomic_DNA"/>
</dbReference>
<comment type="subcellular location">
    <subcellularLocation>
        <location evidence="7">Cytoplasm</location>
    </subcellularLocation>
</comment>
<dbReference type="GO" id="GO:0009380">
    <property type="term" value="C:excinuclease repair complex"/>
    <property type="evidence" value="ECO:0007669"/>
    <property type="project" value="InterPro"/>
</dbReference>
<dbReference type="InterPro" id="IPR050066">
    <property type="entry name" value="UvrABC_protein_C"/>
</dbReference>
<dbReference type="SMART" id="SM00278">
    <property type="entry name" value="HhH1"/>
    <property type="match status" value="2"/>
</dbReference>
<dbReference type="InterPro" id="IPR003583">
    <property type="entry name" value="Hlx-hairpin-Hlx_DNA-bd_motif"/>
</dbReference>
<reference evidence="11 12" key="1">
    <citation type="submission" date="2017-06" db="EMBL/GenBank/DDBJ databases">
        <authorList>
            <person name="Kim H.J."/>
            <person name="Triplett B.A."/>
        </authorList>
    </citation>
    <scope>NUCLEOTIDE SEQUENCE [LARGE SCALE GENOMIC DNA]</scope>
    <source>
        <strain evidence="11 12">DSM 13116</strain>
    </source>
</reference>
<dbReference type="SUPFAM" id="SSF46600">
    <property type="entry name" value="C-terminal UvrC-binding domain of UvrB"/>
    <property type="match status" value="1"/>
</dbReference>
<dbReference type="InterPro" id="IPR004791">
    <property type="entry name" value="UvrC"/>
</dbReference>
<dbReference type="GO" id="GO:0006289">
    <property type="term" value="P:nucleotide-excision repair"/>
    <property type="evidence" value="ECO:0007669"/>
    <property type="project" value="UniProtKB-UniRule"/>
</dbReference>
<dbReference type="GO" id="GO:0005737">
    <property type="term" value="C:cytoplasm"/>
    <property type="evidence" value="ECO:0007669"/>
    <property type="project" value="UniProtKB-SubCell"/>
</dbReference>
<organism evidence="11 12">
    <name type="scientific">Humidesulfovibrio mexicanus</name>
    <dbReference type="NCBI Taxonomy" id="147047"/>
    <lineage>
        <taxon>Bacteria</taxon>
        <taxon>Pseudomonadati</taxon>
        <taxon>Thermodesulfobacteriota</taxon>
        <taxon>Desulfovibrionia</taxon>
        <taxon>Desulfovibrionales</taxon>
        <taxon>Desulfovibrionaceae</taxon>
        <taxon>Humidesulfovibrio</taxon>
    </lineage>
</organism>
<dbReference type="GO" id="GO:0009381">
    <property type="term" value="F:excinuclease ABC activity"/>
    <property type="evidence" value="ECO:0007669"/>
    <property type="project" value="UniProtKB-UniRule"/>
</dbReference>
<sequence length="606" mass="66294">MEFIAKDYPDSPGVYLMKDDSGRIIYVGKAVSLRKRLSSYFRAGADHSPKTRALVARIARVDFLLVSTEKEALLLEESLIKKHRPRYNIVLRDDKRSLLFRLDKAAAFPRLTMTRHVVRDGSAYFGPYASASAARATQKLVGGIFRLRKCSDTVFKNRVRPCLYFQLDQCLAPCVLPVDRDEYMALVRQVEQFLSGRSQSLVRDLRRRMDKAAGDMRYEDAARLRDQIRAIEATLESQASVLRDALDRDVVAVAQLAEEGLGVGLLFVRGGKLLEQKTFHWSGLGASEAADALESFLAQFYGAQRYIPGRVVLSHPPETTSLAEVLAERRGGPCRVSAPRGDDERRLLDLALNLARTAHRTDGVQDVASVLEQALGLPGPPLRVECVDISHLGGSGVRAGVVVFENGEERKEDFRTYALPGVEGSGDDYAALAQWAERRAQSGPPWPDLLLIDGGRGQLAAVTAALAQALPDTPLECASIAKGPSRRAGELEDRVFRPGRRNPVALKPGSPALLFLQRVRDAAHRFVIGRGRAATRRRSLSGELLALPGVGPKTARHLFDHFGSVKAIRAASVEALAAVPGLGPAKAARLRQAFDGAQAETSRQES</sequence>
<dbReference type="InterPro" id="IPR038476">
    <property type="entry name" value="UvrC_RNase_H_dom_sf"/>
</dbReference>
<dbReference type="Gene3D" id="3.40.1440.10">
    <property type="entry name" value="GIY-YIG endonuclease"/>
    <property type="match status" value="1"/>
</dbReference>
<dbReference type="Pfam" id="PF08459">
    <property type="entry name" value="UvrC_RNaseH_dom"/>
    <property type="match status" value="1"/>
</dbReference>
<keyword evidence="5 7" id="KW-0234">DNA repair</keyword>